<feature type="compositionally biased region" description="Basic and acidic residues" evidence="1">
    <location>
        <begin position="66"/>
        <end position="76"/>
    </location>
</feature>
<proteinExistence type="predicted"/>
<dbReference type="EMBL" id="GBRH01281255">
    <property type="protein sequence ID" value="JAD16640.1"/>
    <property type="molecule type" value="Transcribed_RNA"/>
</dbReference>
<accession>A0A0A8XVH8</accession>
<reference evidence="2" key="2">
    <citation type="journal article" date="2015" name="Data Brief">
        <title>Shoot transcriptome of the giant reed, Arundo donax.</title>
        <authorList>
            <person name="Barrero R.A."/>
            <person name="Guerrero F.D."/>
            <person name="Moolhuijzen P."/>
            <person name="Goolsby J.A."/>
            <person name="Tidwell J."/>
            <person name="Bellgard S.E."/>
            <person name="Bellgard M.I."/>
        </authorList>
    </citation>
    <scope>NUCLEOTIDE SEQUENCE</scope>
    <source>
        <tissue evidence="2">Shoot tissue taken approximately 20 cm above the soil surface</tissue>
    </source>
</reference>
<feature type="region of interest" description="Disordered" evidence="1">
    <location>
        <begin position="57"/>
        <end position="76"/>
    </location>
</feature>
<dbReference type="AlphaFoldDB" id="A0A0A8XVH8"/>
<sequence>MYYIGKGPEPELPAQHKQRQKQLISVMKEATQFSFRLMMTTHKLLKRKGTKTISLLCKRPSPRTNQQERRLPAHSS</sequence>
<name>A0A0A8XVH8_ARUDO</name>
<evidence type="ECO:0000256" key="1">
    <source>
        <dbReference type="SAM" id="MobiDB-lite"/>
    </source>
</evidence>
<evidence type="ECO:0000313" key="2">
    <source>
        <dbReference type="EMBL" id="JAD16640.1"/>
    </source>
</evidence>
<reference evidence="2" key="1">
    <citation type="submission" date="2014-09" db="EMBL/GenBank/DDBJ databases">
        <authorList>
            <person name="Magalhaes I.L.F."/>
            <person name="Oliveira U."/>
            <person name="Santos F.R."/>
            <person name="Vidigal T.H.D.A."/>
            <person name="Brescovit A.D."/>
            <person name="Santos A.J."/>
        </authorList>
    </citation>
    <scope>NUCLEOTIDE SEQUENCE</scope>
    <source>
        <tissue evidence="2">Shoot tissue taken approximately 20 cm above the soil surface</tissue>
    </source>
</reference>
<protein>
    <submittedName>
        <fullName evidence="2">Uncharacterized protein</fullName>
    </submittedName>
</protein>
<organism evidence="2">
    <name type="scientific">Arundo donax</name>
    <name type="common">Giant reed</name>
    <name type="synonym">Donax arundinaceus</name>
    <dbReference type="NCBI Taxonomy" id="35708"/>
    <lineage>
        <taxon>Eukaryota</taxon>
        <taxon>Viridiplantae</taxon>
        <taxon>Streptophyta</taxon>
        <taxon>Embryophyta</taxon>
        <taxon>Tracheophyta</taxon>
        <taxon>Spermatophyta</taxon>
        <taxon>Magnoliopsida</taxon>
        <taxon>Liliopsida</taxon>
        <taxon>Poales</taxon>
        <taxon>Poaceae</taxon>
        <taxon>PACMAD clade</taxon>
        <taxon>Arundinoideae</taxon>
        <taxon>Arundineae</taxon>
        <taxon>Arundo</taxon>
    </lineage>
</organism>